<dbReference type="Pfam" id="PF13519">
    <property type="entry name" value="VWA_2"/>
    <property type="match status" value="1"/>
</dbReference>
<feature type="domain" description="VWFA" evidence="2">
    <location>
        <begin position="415"/>
        <end position="576"/>
    </location>
</feature>
<dbReference type="PROSITE" id="PS50234">
    <property type="entry name" value="VWFA"/>
    <property type="match status" value="1"/>
</dbReference>
<dbReference type="KEGG" id="mspg:F6B93_05665"/>
<organism evidence="3 4">
    <name type="scientific">Mycobacterium spongiae</name>
    <dbReference type="NCBI Taxonomy" id="886343"/>
    <lineage>
        <taxon>Bacteria</taxon>
        <taxon>Bacillati</taxon>
        <taxon>Actinomycetota</taxon>
        <taxon>Actinomycetes</taxon>
        <taxon>Mycobacteriales</taxon>
        <taxon>Mycobacteriaceae</taxon>
        <taxon>Mycobacterium</taxon>
    </lineage>
</organism>
<evidence type="ECO:0000313" key="4">
    <source>
        <dbReference type="Proteomes" id="UP000682202"/>
    </source>
</evidence>
<dbReference type="SUPFAM" id="SSF53300">
    <property type="entry name" value="vWA-like"/>
    <property type="match status" value="1"/>
</dbReference>
<evidence type="ECO:0000256" key="1">
    <source>
        <dbReference type="SAM" id="MobiDB-lite"/>
    </source>
</evidence>
<dbReference type="AlphaFoldDB" id="A0A975JWZ5"/>
<dbReference type="InterPro" id="IPR036465">
    <property type="entry name" value="vWFA_dom_sf"/>
</dbReference>
<reference evidence="3" key="1">
    <citation type="submission" date="2019-12" db="EMBL/GenBank/DDBJ databases">
        <title>Mycobacterium spongiae sp. nov.</title>
        <authorList>
            <person name="Stinear T."/>
        </authorList>
    </citation>
    <scope>NUCLEOTIDE SEQUENCE</scope>
    <source>
        <strain evidence="3">FSD4b-SM</strain>
    </source>
</reference>
<feature type="compositionally biased region" description="Polar residues" evidence="1">
    <location>
        <begin position="237"/>
        <end position="248"/>
    </location>
</feature>
<name>A0A975JWZ5_9MYCO</name>
<dbReference type="Proteomes" id="UP000682202">
    <property type="component" value="Chromosome"/>
</dbReference>
<keyword evidence="4" id="KW-1185">Reference proteome</keyword>
<sequence length="576" mass="60007">MSLNTPLPVDPVSDVVARWRAGDHFGVLCTGDPLFAENVFRALAPTADRAFGNAESVGAEDLAGLDGERVVALAWDPADIHPALLRRCTAVLNCGHVASRRRHIVRSPADLVAATVHVLDSAGVRDHGVEMAATRLVIGLHAGGCSDPLWVVRAVVADPRRSKTAGDDPNGTSGVTEEEAQAGAELAASDDGSQESPMPVEPDLDTSSAANDDPDTGRDPSGEDEIRHENRAGEQQMPATEQDPSAASSDGKGDSPEPAAETDTAAHEIPSEAGAERGGAGLPVAPQRGAISGLEANGEDPVARQAGGEGQGLGQAYEHTDIRVQRALDAMPSRRMRDATTHMRGSRGARSQSPERGPILRVVPPERVGGRVAVIPTLRRAAWRRALSAEDDAESVTLIRDDLRGAIRRRPGGYHTAIIVDGSSSLGRSGLLRAGAAVDQAVAAIAARRGVVSVIVAAGKRARVVAERSTSLARTRQALVTAQTGGGTPLAHALSCAIDLLAKDELPRRRLLLLTDGRATVGLRGSYLPPAAAVEELAKVLAEATRLIPDVAMLPIGFAESRDKATFIAAGVRISG</sequence>
<dbReference type="RefSeq" id="WP_211698219.1">
    <property type="nucleotide sequence ID" value="NZ_CP046600.1"/>
</dbReference>
<dbReference type="PANTHER" id="PTHR35023">
    <property type="entry name" value="CHELATASE-RELATED"/>
    <property type="match status" value="1"/>
</dbReference>
<dbReference type="EMBL" id="CP046600">
    <property type="protein sequence ID" value="QUR66649.1"/>
    <property type="molecule type" value="Genomic_DNA"/>
</dbReference>
<accession>A0A975JWZ5</accession>
<feature type="compositionally biased region" description="Basic and acidic residues" evidence="1">
    <location>
        <begin position="215"/>
        <end position="232"/>
    </location>
</feature>
<dbReference type="Gene3D" id="3.40.50.410">
    <property type="entry name" value="von Willebrand factor, type A domain"/>
    <property type="match status" value="1"/>
</dbReference>
<feature type="region of interest" description="Disordered" evidence="1">
    <location>
        <begin position="332"/>
        <end position="361"/>
    </location>
</feature>
<dbReference type="InterPro" id="IPR002035">
    <property type="entry name" value="VWF_A"/>
</dbReference>
<feature type="region of interest" description="Disordered" evidence="1">
    <location>
        <begin position="161"/>
        <end position="265"/>
    </location>
</feature>
<proteinExistence type="predicted"/>
<evidence type="ECO:0000313" key="3">
    <source>
        <dbReference type="EMBL" id="QUR66649.1"/>
    </source>
</evidence>
<dbReference type="PANTHER" id="PTHR35023:SF1">
    <property type="entry name" value="MG-PROTOPORPHYRIN IX CHELATASE"/>
    <property type="match status" value="1"/>
</dbReference>
<protein>
    <submittedName>
        <fullName evidence="3">VWA domain-containing protein</fullName>
    </submittedName>
</protein>
<dbReference type="SMART" id="SM00327">
    <property type="entry name" value="VWA"/>
    <property type="match status" value="1"/>
</dbReference>
<gene>
    <name evidence="3" type="ORF">F6B93_05665</name>
</gene>
<dbReference type="InterPro" id="IPR052989">
    <property type="entry name" value="Mg-chelatase_DI-like"/>
</dbReference>
<evidence type="ECO:0000259" key="2">
    <source>
        <dbReference type="PROSITE" id="PS50234"/>
    </source>
</evidence>